<dbReference type="InterPro" id="IPR040256">
    <property type="entry name" value="At4g02000-like"/>
</dbReference>
<feature type="region of interest" description="Disordered" evidence="1">
    <location>
        <begin position="198"/>
        <end position="235"/>
    </location>
</feature>
<evidence type="ECO:0000256" key="1">
    <source>
        <dbReference type="SAM" id="MobiDB-lite"/>
    </source>
</evidence>
<sequence length="235" mass="26425">MDGEREPLFCQKWSPEICVEKVEPCKIHNWEKLYNIPLEAWTSKGTGALASRLGQPLVMDNMTASMWHKGIGRAVYARVLVEIVVGNGFLEKIEVQYIYEMNNVMKNKFVNVEYTWKPQACAHFEVFGHGHRNCKKQRISIVDHSNGSDKISNGKTQDGFTEVRNKKNDKRVQGANIGKFGGYQNELNTMKEKINVKTEKRQGVGTKTGGDEVGAIAKGNKGGGKEYIGKRSQED</sequence>
<dbReference type="OrthoDB" id="1939300at2759"/>
<dbReference type="PANTHER" id="PTHR31286">
    <property type="entry name" value="GLYCINE-RICH CELL WALL STRUCTURAL PROTEIN 1.8-LIKE"/>
    <property type="match status" value="1"/>
</dbReference>
<dbReference type="AlphaFoldDB" id="A0A2U1PNX3"/>
<dbReference type="EMBL" id="PKPP01000913">
    <property type="protein sequence ID" value="PWA87468.1"/>
    <property type="molecule type" value="Genomic_DNA"/>
</dbReference>
<accession>A0A2U1PNX3</accession>
<reference evidence="2 3" key="1">
    <citation type="journal article" date="2018" name="Mol. Plant">
        <title>The genome of Artemisia annua provides insight into the evolution of Asteraceae family and artemisinin biosynthesis.</title>
        <authorList>
            <person name="Shen Q."/>
            <person name="Zhang L."/>
            <person name="Liao Z."/>
            <person name="Wang S."/>
            <person name="Yan T."/>
            <person name="Shi P."/>
            <person name="Liu M."/>
            <person name="Fu X."/>
            <person name="Pan Q."/>
            <person name="Wang Y."/>
            <person name="Lv Z."/>
            <person name="Lu X."/>
            <person name="Zhang F."/>
            <person name="Jiang W."/>
            <person name="Ma Y."/>
            <person name="Chen M."/>
            <person name="Hao X."/>
            <person name="Li L."/>
            <person name="Tang Y."/>
            <person name="Lv G."/>
            <person name="Zhou Y."/>
            <person name="Sun X."/>
            <person name="Brodelius P.E."/>
            <person name="Rose J.K.C."/>
            <person name="Tang K."/>
        </authorList>
    </citation>
    <scope>NUCLEOTIDE SEQUENCE [LARGE SCALE GENOMIC DNA]</scope>
    <source>
        <strain evidence="3">cv. Huhao1</strain>
        <tissue evidence="2">Leaf</tissue>
    </source>
</reference>
<name>A0A2U1PNX3_ARTAN</name>
<organism evidence="2 3">
    <name type="scientific">Artemisia annua</name>
    <name type="common">Sweet wormwood</name>
    <dbReference type="NCBI Taxonomy" id="35608"/>
    <lineage>
        <taxon>Eukaryota</taxon>
        <taxon>Viridiplantae</taxon>
        <taxon>Streptophyta</taxon>
        <taxon>Embryophyta</taxon>
        <taxon>Tracheophyta</taxon>
        <taxon>Spermatophyta</taxon>
        <taxon>Magnoliopsida</taxon>
        <taxon>eudicotyledons</taxon>
        <taxon>Gunneridae</taxon>
        <taxon>Pentapetalae</taxon>
        <taxon>asterids</taxon>
        <taxon>campanulids</taxon>
        <taxon>Asterales</taxon>
        <taxon>Asteraceae</taxon>
        <taxon>Asteroideae</taxon>
        <taxon>Anthemideae</taxon>
        <taxon>Artemisiinae</taxon>
        <taxon>Artemisia</taxon>
    </lineage>
</organism>
<comment type="caution">
    <text evidence="2">The sequence shown here is derived from an EMBL/GenBank/DDBJ whole genome shotgun (WGS) entry which is preliminary data.</text>
</comment>
<dbReference type="PANTHER" id="PTHR31286:SF180">
    <property type="entry name" value="OS10G0362600 PROTEIN"/>
    <property type="match status" value="1"/>
</dbReference>
<dbReference type="Proteomes" id="UP000245207">
    <property type="component" value="Unassembled WGS sequence"/>
</dbReference>
<evidence type="ECO:0000313" key="3">
    <source>
        <dbReference type="Proteomes" id="UP000245207"/>
    </source>
</evidence>
<evidence type="ECO:0000313" key="2">
    <source>
        <dbReference type="EMBL" id="PWA87468.1"/>
    </source>
</evidence>
<gene>
    <name evidence="2" type="ORF">CTI12_AA129610</name>
</gene>
<proteinExistence type="predicted"/>
<feature type="compositionally biased region" description="Basic and acidic residues" evidence="1">
    <location>
        <begin position="223"/>
        <end position="235"/>
    </location>
</feature>
<keyword evidence="3" id="KW-1185">Reference proteome</keyword>
<protein>
    <submittedName>
        <fullName evidence="2">Uncharacterized protein</fullName>
    </submittedName>
</protein>